<evidence type="ECO:0000313" key="10">
    <source>
        <dbReference type="Proteomes" id="UP000887566"/>
    </source>
</evidence>
<feature type="domain" description="SAND" evidence="9">
    <location>
        <begin position="23"/>
        <end position="108"/>
    </location>
</feature>
<evidence type="ECO:0000256" key="4">
    <source>
        <dbReference type="ARBA" id="ARBA00023125"/>
    </source>
</evidence>
<keyword evidence="6" id="KW-0539">Nucleus</keyword>
<keyword evidence="3" id="KW-0805">Transcription regulation</keyword>
<dbReference type="GO" id="GO:0046872">
    <property type="term" value="F:metal ion binding"/>
    <property type="evidence" value="ECO:0007669"/>
    <property type="project" value="UniProtKB-KW"/>
</dbReference>
<protein>
    <submittedName>
        <fullName evidence="11">SAND domain-containing protein</fullName>
    </submittedName>
</protein>
<feature type="region of interest" description="Disordered" evidence="8">
    <location>
        <begin position="330"/>
        <end position="349"/>
    </location>
</feature>
<dbReference type="SUPFAM" id="SSF63763">
    <property type="entry name" value="SAND domain-like"/>
    <property type="match status" value="1"/>
</dbReference>
<keyword evidence="1" id="KW-0479">Metal-binding</keyword>
<evidence type="ECO:0000313" key="11">
    <source>
        <dbReference type="WBParaSite" id="PSAMB.scaffold8889size5648.g31893.t1"/>
    </source>
</evidence>
<keyword evidence="7" id="KW-0175">Coiled coil</keyword>
<sequence>MSDETRSPQSLTDDSEPAIRYADQRVDFDCNLQAPIIEVKCGQLTARMHMDKFICPGIHQICIEVEDHLITPKEFTIRANKDKQKDWKGSIRIGKSNLRALMEMKALDFFQHDVYCSAKCQSRNYLTANKGDSVDCVSTEGAARKSPPGPSVAQQISPVHPMLSLGIPLMMKAESRVDSPPTGAVTVVNDAYETISLTPPSTQSHSNFDNMKKMLTAEPMQFWTNMHQLGIFDDLVGEIAQNVEQLKVRYATKPEIRSSIAQKLSSLVDVLNLFDKIGDRLHSKRMQTVFESNVLTSELQELQRKAEERKRKQEDAKRKSDLFDQLFAASSAEDSHDLSAPSAKIARPS</sequence>
<evidence type="ECO:0000256" key="5">
    <source>
        <dbReference type="ARBA" id="ARBA00023163"/>
    </source>
</evidence>
<dbReference type="InterPro" id="IPR059099">
    <property type="entry name" value="GMEB1/2/Spe-44_dom"/>
</dbReference>
<keyword evidence="5" id="KW-0804">Transcription</keyword>
<feature type="coiled-coil region" evidence="7">
    <location>
        <begin position="292"/>
        <end position="319"/>
    </location>
</feature>
<dbReference type="PROSITE" id="PS50864">
    <property type="entry name" value="SAND"/>
    <property type="match status" value="1"/>
</dbReference>
<keyword evidence="4" id="KW-0238">DNA-binding</keyword>
<evidence type="ECO:0000256" key="1">
    <source>
        <dbReference type="ARBA" id="ARBA00022723"/>
    </source>
</evidence>
<evidence type="ECO:0000256" key="7">
    <source>
        <dbReference type="SAM" id="Coils"/>
    </source>
</evidence>
<reference evidence="11" key="1">
    <citation type="submission" date="2022-11" db="UniProtKB">
        <authorList>
            <consortium name="WormBaseParasite"/>
        </authorList>
    </citation>
    <scope>IDENTIFICATION</scope>
</reference>
<dbReference type="Proteomes" id="UP000887566">
    <property type="component" value="Unplaced"/>
</dbReference>
<dbReference type="Pfam" id="PF01342">
    <property type="entry name" value="SAND"/>
    <property type="match status" value="1"/>
</dbReference>
<keyword evidence="2" id="KW-0862">Zinc</keyword>
<dbReference type="GO" id="GO:0003677">
    <property type="term" value="F:DNA binding"/>
    <property type="evidence" value="ECO:0007669"/>
    <property type="project" value="UniProtKB-KW"/>
</dbReference>
<dbReference type="Gene3D" id="3.10.390.10">
    <property type="entry name" value="SAND domain-like"/>
    <property type="match status" value="1"/>
</dbReference>
<dbReference type="AlphaFoldDB" id="A0A914XLL1"/>
<dbReference type="PANTHER" id="PTHR10417">
    <property type="entry name" value="GLUCOCORTICOID MODULATORY ELEMENT-BINDING PROTEIN"/>
    <property type="match status" value="1"/>
</dbReference>
<organism evidence="10 11">
    <name type="scientific">Plectus sambesii</name>
    <dbReference type="NCBI Taxonomy" id="2011161"/>
    <lineage>
        <taxon>Eukaryota</taxon>
        <taxon>Metazoa</taxon>
        <taxon>Ecdysozoa</taxon>
        <taxon>Nematoda</taxon>
        <taxon>Chromadorea</taxon>
        <taxon>Plectida</taxon>
        <taxon>Plectina</taxon>
        <taxon>Plectoidea</taxon>
        <taxon>Plectidae</taxon>
        <taxon>Plectus</taxon>
    </lineage>
</organism>
<evidence type="ECO:0000256" key="3">
    <source>
        <dbReference type="ARBA" id="ARBA00023015"/>
    </source>
</evidence>
<dbReference type="InterPro" id="IPR000770">
    <property type="entry name" value="SAND_dom"/>
</dbReference>
<dbReference type="WBParaSite" id="PSAMB.scaffold8889size5648.g31893.t1">
    <property type="protein sequence ID" value="PSAMB.scaffold8889size5648.g31893.t1"/>
    <property type="gene ID" value="PSAMB.scaffold8889size5648.g31893"/>
</dbReference>
<keyword evidence="10" id="KW-1185">Reference proteome</keyword>
<dbReference type="PANTHER" id="PTHR10417:SF4">
    <property type="entry name" value="SAND DOMAIN-CONTAINING PROTEIN-RELATED"/>
    <property type="match status" value="1"/>
</dbReference>
<name>A0A914XLL1_9BILA</name>
<dbReference type="InterPro" id="IPR010919">
    <property type="entry name" value="SAND-like_dom_sf"/>
</dbReference>
<evidence type="ECO:0000256" key="6">
    <source>
        <dbReference type="ARBA" id="ARBA00023242"/>
    </source>
</evidence>
<dbReference type="SMART" id="SM00258">
    <property type="entry name" value="SAND"/>
    <property type="match status" value="1"/>
</dbReference>
<evidence type="ECO:0000256" key="2">
    <source>
        <dbReference type="ARBA" id="ARBA00022833"/>
    </source>
</evidence>
<proteinExistence type="predicted"/>
<accession>A0A914XLL1</accession>
<evidence type="ECO:0000256" key="8">
    <source>
        <dbReference type="SAM" id="MobiDB-lite"/>
    </source>
</evidence>
<dbReference type="Pfam" id="PF25892">
    <property type="entry name" value="Spe-44"/>
    <property type="match status" value="1"/>
</dbReference>
<evidence type="ECO:0000259" key="9">
    <source>
        <dbReference type="PROSITE" id="PS50864"/>
    </source>
</evidence>